<dbReference type="GO" id="GO:0003700">
    <property type="term" value="F:DNA-binding transcription factor activity"/>
    <property type="evidence" value="ECO:0007669"/>
    <property type="project" value="InterPro"/>
</dbReference>
<evidence type="ECO:0000256" key="3">
    <source>
        <dbReference type="ARBA" id="ARBA00023163"/>
    </source>
</evidence>
<dbReference type="Pfam" id="PF01047">
    <property type="entry name" value="MarR"/>
    <property type="match status" value="1"/>
</dbReference>
<dbReference type="RefSeq" id="WP_180566988.1">
    <property type="nucleotide sequence ID" value="NZ_JACCKB010000003.1"/>
</dbReference>
<evidence type="ECO:0000313" key="6">
    <source>
        <dbReference type="Proteomes" id="UP000569732"/>
    </source>
</evidence>
<evidence type="ECO:0000313" key="5">
    <source>
        <dbReference type="EMBL" id="NYZ64951.1"/>
    </source>
</evidence>
<sequence>MKLDESLDCFHRYLARLWNQDQRQAELSFNEYEYLTCLAAIEGVCDAHQDTVFDGPHLTDLAAKMQVKRASASTMVNKLEKRGLIQRVQCRYDARAQHVLVTKAGMALVRKEQAIYKNMATTIKQQLTKEEYRLFEKVMNKVCKHL</sequence>
<accession>A0A853I4R9</accession>
<proteinExistence type="predicted"/>
<dbReference type="PANTHER" id="PTHR42756">
    <property type="entry name" value="TRANSCRIPTIONAL REGULATOR, MARR"/>
    <property type="match status" value="1"/>
</dbReference>
<dbReference type="Gene3D" id="1.10.10.10">
    <property type="entry name" value="Winged helix-like DNA-binding domain superfamily/Winged helix DNA-binding domain"/>
    <property type="match status" value="1"/>
</dbReference>
<evidence type="ECO:0000259" key="4">
    <source>
        <dbReference type="PROSITE" id="PS50995"/>
    </source>
</evidence>
<dbReference type="InterPro" id="IPR036388">
    <property type="entry name" value="WH-like_DNA-bd_sf"/>
</dbReference>
<keyword evidence="3" id="KW-0804">Transcription</keyword>
<protein>
    <submittedName>
        <fullName evidence="5">MarR family transcriptional regulator</fullName>
    </submittedName>
</protein>
<dbReference type="PROSITE" id="PS50995">
    <property type="entry name" value="HTH_MARR_2"/>
    <property type="match status" value="1"/>
</dbReference>
<dbReference type="PANTHER" id="PTHR42756:SF1">
    <property type="entry name" value="TRANSCRIPTIONAL REPRESSOR OF EMRAB OPERON"/>
    <property type="match status" value="1"/>
</dbReference>
<dbReference type="InterPro" id="IPR036390">
    <property type="entry name" value="WH_DNA-bd_sf"/>
</dbReference>
<dbReference type="Proteomes" id="UP000569732">
    <property type="component" value="Unassembled WGS sequence"/>
</dbReference>
<dbReference type="PRINTS" id="PR00598">
    <property type="entry name" value="HTHMARR"/>
</dbReference>
<dbReference type="AlphaFoldDB" id="A0A853I4R9"/>
<dbReference type="SUPFAM" id="SSF46785">
    <property type="entry name" value="Winged helix' DNA-binding domain"/>
    <property type="match status" value="1"/>
</dbReference>
<dbReference type="SMART" id="SM00347">
    <property type="entry name" value="HTH_MARR"/>
    <property type="match status" value="1"/>
</dbReference>
<organism evidence="5 6">
    <name type="scientific">Spartinivicinus marinus</name>
    <dbReference type="NCBI Taxonomy" id="2994442"/>
    <lineage>
        <taxon>Bacteria</taxon>
        <taxon>Pseudomonadati</taxon>
        <taxon>Pseudomonadota</taxon>
        <taxon>Gammaproteobacteria</taxon>
        <taxon>Oceanospirillales</taxon>
        <taxon>Zooshikellaceae</taxon>
        <taxon>Spartinivicinus</taxon>
    </lineage>
</organism>
<name>A0A853I4R9_9GAMM</name>
<comment type="caution">
    <text evidence="5">The sequence shown here is derived from an EMBL/GenBank/DDBJ whole genome shotgun (WGS) entry which is preliminary data.</text>
</comment>
<keyword evidence="6" id="KW-1185">Reference proteome</keyword>
<dbReference type="GO" id="GO:0003677">
    <property type="term" value="F:DNA binding"/>
    <property type="evidence" value="ECO:0007669"/>
    <property type="project" value="UniProtKB-KW"/>
</dbReference>
<evidence type="ECO:0000256" key="2">
    <source>
        <dbReference type="ARBA" id="ARBA00023125"/>
    </source>
</evidence>
<keyword evidence="1" id="KW-0805">Transcription regulation</keyword>
<feature type="domain" description="HTH marR-type" evidence="4">
    <location>
        <begin position="1"/>
        <end position="144"/>
    </location>
</feature>
<gene>
    <name evidence="5" type="ORF">H0A36_02955</name>
</gene>
<keyword evidence="2" id="KW-0238">DNA-binding</keyword>
<dbReference type="InterPro" id="IPR000835">
    <property type="entry name" value="HTH_MarR-typ"/>
</dbReference>
<dbReference type="EMBL" id="JACCKB010000003">
    <property type="protein sequence ID" value="NYZ64951.1"/>
    <property type="molecule type" value="Genomic_DNA"/>
</dbReference>
<evidence type="ECO:0000256" key="1">
    <source>
        <dbReference type="ARBA" id="ARBA00023015"/>
    </source>
</evidence>
<reference evidence="5 6" key="1">
    <citation type="submission" date="2020-07" db="EMBL/GenBank/DDBJ databases">
        <title>Endozoicomonas sp. nov., isolated from sediment.</title>
        <authorList>
            <person name="Gu T."/>
        </authorList>
    </citation>
    <scope>NUCLEOTIDE SEQUENCE [LARGE SCALE GENOMIC DNA]</scope>
    <source>
        <strain evidence="5 6">SM1973</strain>
    </source>
</reference>